<dbReference type="Proteomes" id="UP000308730">
    <property type="component" value="Unassembled WGS sequence"/>
</dbReference>
<accession>A0A4S4MUQ4</accession>
<reference evidence="1 2" key="1">
    <citation type="submission" date="2019-02" db="EMBL/GenBank/DDBJ databases">
        <title>Genome sequencing of the rare red list fungi Antrodiella citrinella (Flaviporus citrinellus).</title>
        <authorList>
            <person name="Buettner E."/>
            <person name="Kellner H."/>
        </authorList>
    </citation>
    <scope>NUCLEOTIDE SEQUENCE [LARGE SCALE GENOMIC DNA]</scope>
    <source>
        <strain evidence="1 2">DSM 108506</strain>
    </source>
</reference>
<comment type="caution">
    <text evidence="1">The sequence shown here is derived from an EMBL/GenBank/DDBJ whole genome shotgun (WGS) entry which is preliminary data.</text>
</comment>
<gene>
    <name evidence="1" type="ORF">EUX98_g4154</name>
</gene>
<keyword evidence="2" id="KW-1185">Reference proteome</keyword>
<proteinExistence type="predicted"/>
<organism evidence="1 2">
    <name type="scientific">Antrodiella citrinella</name>
    <dbReference type="NCBI Taxonomy" id="2447956"/>
    <lineage>
        <taxon>Eukaryota</taxon>
        <taxon>Fungi</taxon>
        <taxon>Dikarya</taxon>
        <taxon>Basidiomycota</taxon>
        <taxon>Agaricomycotina</taxon>
        <taxon>Agaricomycetes</taxon>
        <taxon>Polyporales</taxon>
        <taxon>Steccherinaceae</taxon>
        <taxon>Antrodiella</taxon>
    </lineage>
</organism>
<dbReference type="AlphaFoldDB" id="A0A4S4MUQ4"/>
<sequence length="229" mass="24370">MSTPAQLGLFVPLTAKPSEATALSEFLLAGHTLVQNEPETLQWFAIKYTSPPLFGQNPTPDTPPETQFLIFDTFAADAGRQAHLAGPIAAALMKNREALLVEGDAGVAIQPIQLLAHKVTKPAGDASGVTQGLQVGLRVIFTAKADKIDAVKEHLITVGKDTLEEDSPPLWFGFWFPGTNKFGILGLGSEADREARLTGPAATKMRENSGGLFEGPPEVINVDIVAAKF</sequence>
<dbReference type="InterPro" id="IPR011008">
    <property type="entry name" value="Dimeric_a/b-barrel"/>
</dbReference>
<dbReference type="Gene3D" id="3.30.70.100">
    <property type="match status" value="2"/>
</dbReference>
<evidence type="ECO:0000313" key="2">
    <source>
        <dbReference type="Proteomes" id="UP000308730"/>
    </source>
</evidence>
<evidence type="ECO:0000313" key="1">
    <source>
        <dbReference type="EMBL" id="THH30044.1"/>
    </source>
</evidence>
<dbReference type="OrthoDB" id="3227035at2759"/>
<dbReference type="SUPFAM" id="SSF54909">
    <property type="entry name" value="Dimeric alpha+beta barrel"/>
    <property type="match status" value="2"/>
</dbReference>
<protein>
    <recommendedName>
        <fullName evidence="3">ABM domain-containing protein</fullName>
    </recommendedName>
</protein>
<dbReference type="EMBL" id="SGPM01000096">
    <property type="protein sequence ID" value="THH30044.1"/>
    <property type="molecule type" value="Genomic_DNA"/>
</dbReference>
<evidence type="ECO:0008006" key="3">
    <source>
        <dbReference type="Google" id="ProtNLM"/>
    </source>
</evidence>
<name>A0A4S4MUQ4_9APHY</name>